<dbReference type="AlphaFoldDB" id="A0A2G8R9Q9"/>
<comment type="caution">
    <text evidence="3">The sequence shown here is derived from an EMBL/GenBank/DDBJ whole genome shotgun (WGS) entry which is preliminary data.</text>
</comment>
<dbReference type="InterPro" id="IPR002669">
    <property type="entry name" value="UreD"/>
</dbReference>
<proteinExistence type="inferred from homology"/>
<evidence type="ECO:0000313" key="3">
    <source>
        <dbReference type="EMBL" id="PIL18262.1"/>
    </source>
</evidence>
<keyword evidence="2" id="KW-0963">Cytoplasm</keyword>
<accession>A0A2G8R9Q9</accession>
<keyword evidence="2" id="KW-0996">Nickel insertion</keyword>
<comment type="subunit">
    <text evidence="2">UreD, UreF and UreG form a complex that acts as a GTP-hydrolysis-dependent molecular chaperone, activating the urease apoprotein by helping to assemble the nickel containing metallocenter of UreC. The UreE protein probably delivers the nickel.</text>
</comment>
<sequence>MSLTCGLASDGGTAILARHIEWPWSLQRGYRRDGLKGPLTVLPQCAGAALLPGDHWRHQVTVQEGAKLDLVSAGALMVHADARRGRVARSDWALIAEPDAILRHLPDPNVMMPGARLRQRVELTLAAGARAVVFDGLCRHSPMAEDRCGFWQSDMIVSDSEGQILLRDHQYATEADLLALAQLDGGATAFGTVMLLGDPGAYAAVFPAGPLALEDCYAASGAARGGAGVILRISARTGGALDRAFRQIRGRLT</sequence>
<comment type="similarity">
    <text evidence="2">Belongs to the UreD family.</text>
</comment>
<dbReference type="Proteomes" id="UP000231259">
    <property type="component" value="Unassembled WGS sequence"/>
</dbReference>
<keyword evidence="1 2" id="KW-0143">Chaperone</keyword>
<comment type="subcellular location">
    <subcellularLocation>
        <location evidence="2">Cytoplasm</location>
    </subcellularLocation>
</comment>
<keyword evidence="4" id="KW-1185">Reference proteome</keyword>
<dbReference type="EMBL" id="AWWI01000127">
    <property type="protein sequence ID" value="PIL18262.1"/>
    <property type="molecule type" value="Genomic_DNA"/>
</dbReference>
<reference evidence="3 4" key="1">
    <citation type="submission" date="2013-09" db="EMBL/GenBank/DDBJ databases">
        <title>Genome sequencing of Phaeobacter antarcticus sp. nov. SM1211.</title>
        <authorList>
            <person name="Zhang X.-Y."/>
            <person name="Liu C."/>
            <person name="Chen X.-L."/>
            <person name="Xie B.-B."/>
            <person name="Qin Q.-L."/>
            <person name="Rong J.-C."/>
            <person name="Zhang Y.-Z."/>
        </authorList>
    </citation>
    <scope>NUCLEOTIDE SEQUENCE [LARGE SCALE GENOMIC DNA]</scope>
    <source>
        <strain evidence="3 4">SM1211</strain>
    </source>
</reference>
<comment type="function">
    <text evidence="2">Required for maturation of urease via the functional incorporation of the urease nickel metallocenter.</text>
</comment>
<dbReference type="OrthoDB" id="7855915at2"/>
<organism evidence="3 4">
    <name type="scientific">Puniceibacterium antarcticum</name>
    <dbReference type="NCBI Taxonomy" id="1206336"/>
    <lineage>
        <taxon>Bacteria</taxon>
        <taxon>Pseudomonadati</taxon>
        <taxon>Pseudomonadota</taxon>
        <taxon>Alphaproteobacteria</taxon>
        <taxon>Rhodobacterales</taxon>
        <taxon>Paracoccaceae</taxon>
        <taxon>Puniceibacterium</taxon>
    </lineage>
</organism>
<evidence type="ECO:0000256" key="2">
    <source>
        <dbReference type="HAMAP-Rule" id="MF_01384"/>
    </source>
</evidence>
<protein>
    <recommendedName>
        <fullName evidence="2">Urease accessory protein UreD</fullName>
    </recommendedName>
</protein>
<dbReference type="Pfam" id="PF01774">
    <property type="entry name" value="UreD"/>
    <property type="match status" value="1"/>
</dbReference>
<evidence type="ECO:0000256" key="1">
    <source>
        <dbReference type="ARBA" id="ARBA00023186"/>
    </source>
</evidence>
<dbReference type="HAMAP" id="MF_01384">
    <property type="entry name" value="UreD"/>
    <property type="match status" value="1"/>
</dbReference>
<dbReference type="GO" id="GO:0005737">
    <property type="term" value="C:cytoplasm"/>
    <property type="evidence" value="ECO:0007669"/>
    <property type="project" value="UniProtKB-SubCell"/>
</dbReference>
<dbReference type="GO" id="GO:0016151">
    <property type="term" value="F:nickel cation binding"/>
    <property type="evidence" value="ECO:0007669"/>
    <property type="project" value="UniProtKB-UniRule"/>
</dbReference>
<gene>
    <name evidence="2" type="primary">ureD</name>
    <name evidence="3" type="ORF">P775_20690</name>
</gene>
<evidence type="ECO:0000313" key="4">
    <source>
        <dbReference type="Proteomes" id="UP000231259"/>
    </source>
</evidence>
<name>A0A2G8R9Q9_9RHOB</name>